<dbReference type="EMBL" id="LR797324">
    <property type="protein sequence ID" value="CAB4202287.1"/>
    <property type="molecule type" value="Genomic_DNA"/>
</dbReference>
<reference evidence="5" key="1">
    <citation type="submission" date="2020-05" db="EMBL/GenBank/DDBJ databases">
        <authorList>
            <person name="Chiriac C."/>
            <person name="Salcher M."/>
            <person name="Ghai R."/>
            <person name="Kavagutti S V."/>
        </authorList>
    </citation>
    <scope>NUCLEOTIDE SEQUENCE</scope>
</reference>
<protein>
    <submittedName>
        <fullName evidence="5">Uncharacterized protein</fullName>
    </submittedName>
</protein>
<evidence type="ECO:0000256" key="1">
    <source>
        <dbReference type="SAM" id="MobiDB-lite"/>
    </source>
</evidence>
<evidence type="ECO:0000313" key="3">
    <source>
        <dbReference type="EMBL" id="CAB4187989.1"/>
    </source>
</evidence>
<dbReference type="EMBL" id="LR797417">
    <property type="protein sequence ID" value="CAB4214844.1"/>
    <property type="molecule type" value="Genomic_DNA"/>
</dbReference>
<proteinExistence type="predicted"/>
<gene>
    <name evidence="2" type="ORF">UFOVP1107_49</name>
    <name evidence="3" type="ORF">UFOVP1171_38</name>
    <name evidence="4" type="ORF">UFOVP1375_2</name>
    <name evidence="5" type="ORF">UFOVP1471_44</name>
</gene>
<organism evidence="5">
    <name type="scientific">uncultured Caudovirales phage</name>
    <dbReference type="NCBI Taxonomy" id="2100421"/>
    <lineage>
        <taxon>Viruses</taxon>
        <taxon>Duplodnaviria</taxon>
        <taxon>Heunggongvirae</taxon>
        <taxon>Uroviricota</taxon>
        <taxon>Caudoviricetes</taxon>
        <taxon>Peduoviridae</taxon>
        <taxon>Maltschvirus</taxon>
        <taxon>Maltschvirus maltsch</taxon>
    </lineage>
</organism>
<dbReference type="EMBL" id="LR797118">
    <property type="protein sequence ID" value="CAB4187989.1"/>
    <property type="molecule type" value="Genomic_DNA"/>
</dbReference>
<evidence type="ECO:0000313" key="4">
    <source>
        <dbReference type="EMBL" id="CAB4202287.1"/>
    </source>
</evidence>
<feature type="region of interest" description="Disordered" evidence="1">
    <location>
        <begin position="115"/>
        <end position="134"/>
    </location>
</feature>
<evidence type="ECO:0000313" key="5">
    <source>
        <dbReference type="EMBL" id="CAB4214844.1"/>
    </source>
</evidence>
<name>A0A6J5SKH8_9CAUD</name>
<evidence type="ECO:0000313" key="2">
    <source>
        <dbReference type="EMBL" id="CAB4184106.1"/>
    </source>
</evidence>
<accession>A0A6J5SKH8</accession>
<sequence length="134" mass="13488">MIGLISGLIPWRLVAVLGLAAGIAIAAGWVSSRLQLIGALRVQLDAATKTANANAALAKQAEAENDRITGILAQAATAQASVRTTARKRQLAIVASPTVGEPPLSDAGRAWIAGLPDAAPGDRAPSAAPGAKRP</sequence>
<dbReference type="EMBL" id="LR797050">
    <property type="protein sequence ID" value="CAB4184106.1"/>
    <property type="molecule type" value="Genomic_DNA"/>
</dbReference>